<evidence type="ECO:0000313" key="6">
    <source>
        <dbReference type="Proteomes" id="UP000311919"/>
    </source>
</evidence>
<reference evidence="5 6" key="1">
    <citation type="submission" date="2019-03" db="EMBL/GenBank/DDBJ databases">
        <title>An improved genome assembly of the fluke Schistosoma japonicum.</title>
        <authorList>
            <person name="Hu W."/>
            <person name="Luo F."/>
            <person name="Yin M."/>
            <person name="Mo X."/>
            <person name="Sun C."/>
            <person name="Wu Q."/>
            <person name="Zhu B."/>
            <person name="Xiang M."/>
            <person name="Wang J."/>
            <person name="Wang Y."/>
            <person name="Zhang T."/>
            <person name="Xu B."/>
            <person name="Zheng H."/>
            <person name="Feng Z."/>
        </authorList>
    </citation>
    <scope>NUCLEOTIDE SEQUENCE [LARGE SCALE GENOMIC DNA]</scope>
    <source>
        <strain evidence="5">HuSjv2</strain>
        <tissue evidence="5">Worms</tissue>
    </source>
</reference>
<dbReference type="InterPro" id="IPR036971">
    <property type="entry name" value="PDEase_catalytic_dom_sf"/>
</dbReference>
<evidence type="ECO:0000313" key="5">
    <source>
        <dbReference type="EMBL" id="TNN12731.1"/>
    </source>
</evidence>
<feature type="domain" description="PDEase" evidence="4">
    <location>
        <begin position="1"/>
        <end position="133"/>
    </location>
</feature>
<keyword evidence="2" id="KW-0378">Hydrolase</keyword>
<dbReference type="SUPFAM" id="SSF109604">
    <property type="entry name" value="HD-domain/PDEase-like"/>
    <property type="match status" value="1"/>
</dbReference>
<keyword evidence="1" id="KW-0479">Metal-binding</keyword>
<accession>A0A4Z2D898</accession>
<dbReference type="GO" id="GO:0004114">
    <property type="term" value="F:3',5'-cyclic-nucleotide phosphodiesterase activity"/>
    <property type="evidence" value="ECO:0007669"/>
    <property type="project" value="InterPro"/>
</dbReference>
<dbReference type="OrthoDB" id="295473at2759"/>
<evidence type="ECO:0000256" key="3">
    <source>
        <dbReference type="SAM" id="MobiDB-lite"/>
    </source>
</evidence>
<dbReference type="GO" id="GO:0046872">
    <property type="term" value="F:metal ion binding"/>
    <property type="evidence" value="ECO:0007669"/>
    <property type="project" value="UniProtKB-KW"/>
</dbReference>
<dbReference type="InterPro" id="IPR002073">
    <property type="entry name" value="PDEase_catalytic_dom"/>
</dbReference>
<comment type="caution">
    <text evidence="5">The sequence shown here is derived from an EMBL/GenBank/DDBJ whole genome shotgun (WGS) entry which is preliminary data.</text>
</comment>
<dbReference type="STRING" id="6182.A0A4Z2D898"/>
<dbReference type="Proteomes" id="UP000311919">
    <property type="component" value="Unassembled WGS sequence"/>
</dbReference>
<gene>
    <name evidence="5" type="ORF">EWB00_003479</name>
</gene>
<dbReference type="AlphaFoldDB" id="A0A4Z2D898"/>
<organism evidence="5 6">
    <name type="scientific">Schistosoma japonicum</name>
    <name type="common">Blood fluke</name>
    <dbReference type="NCBI Taxonomy" id="6182"/>
    <lineage>
        <taxon>Eukaryota</taxon>
        <taxon>Metazoa</taxon>
        <taxon>Spiralia</taxon>
        <taxon>Lophotrochozoa</taxon>
        <taxon>Platyhelminthes</taxon>
        <taxon>Trematoda</taxon>
        <taxon>Digenea</taxon>
        <taxon>Strigeidida</taxon>
        <taxon>Schistosomatoidea</taxon>
        <taxon>Schistosomatidae</taxon>
        <taxon>Schistosoma</taxon>
    </lineage>
</organism>
<dbReference type="GO" id="GO:0007165">
    <property type="term" value="P:signal transduction"/>
    <property type="evidence" value="ECO:0007669"/>
    <property type="project" value="InterPro"/>
</dbReference>
<dbReference type="Pfam" id="PF00233">
    <property type="entry name" value="PDEase_I"/>
    <property type="match status" value="1"/>
</dbReference>
<dbReference type="PANTHER" id="PTHR11347">
    <property type="entry name" value="CYCLIC NUCLEOTIDE PHOSPHODIESTERASE"/>
    <property type="match status" value="1"/>
</dbReference>
<evidence type="ECO:0000256" key="1">
    <source>
        <dbReference type="ARBA" id="ARBA00022723"/>
    </source>
</evidence>
<dbReference type="Gene3D" id="1.10.1300.10">
    <property type="entry name" value="3'5'-cyclic nucleotide phosphodiesterase, catalytic domain"/>
    <property type="match status" value="1"/>
</dbReference>
<evidence type="ECO:0000256" key="2">
    <source>
        <dbReference type="ARBA" id="ARBA00022801"/>
    </source>
</evidence>
<name>A0A4Z2D898_SCHJA</name>
<evidence type="ECO:0000259" key="4">
    <source>
        <dbReference type="PROSITE" id="PS51845"/>
    </source>
</evidence>
<sequence length="133" mass="15825">MPEIIQMTNEVYNPCNLRHHELLLSILVTVCDLNDQYKNWYNTHDTAKLIYHEFFNQGDLEKVYGITPLSSLDRHKKHLYQNYKYIFLIQLYNHVSISIDGEDDDLNDNHEDLKDDDDDDDLDVDDVDYDNDV</sequence>
<proteinExistence type="predicted"/>
<dbReference type="EMBL" id="SKCS01000214">
    <property type="protein sequence ID" value="TNN12731.1"/>
    <property type="molecule type" value="Genomic_DNA"/>
</dbReference>
<protein>
    <submittedName>
        <fullName evidence="5">cGMP-dependent 3',5'-cyclic phosphodiesterase</fullName>
    </submittedName>
</protein>
<keyword evidence="6" id="KW-1185">Reference proteome</keyword>
<dbReference type="PROSITE" id="PS51845">
    <property type="entry name" value="PDEASE_I_2"/>
    <property type="match status" value="1"/>
</dbReference>
<feature type="compositionally biased region" description="Acidic residues" evidence="3">
    <location>
        <begin position="114"/>
        <end position="133"/>
    </location>
</feature>
<feature type="region of interest" description="Disordered" evidence="3">
    <location>
        <begin position="106"/>
        <end position="133"/>
    </location>
</feature>